<dbReference type="SMART" id="SM00855">
    <property type="entry name" value="PGAM"/>
    <property type="match status" value="1"/>
</dbReference>
<evidence type="ECO:0000256" key="1">
    <source>
        <dbReference type="SAM" id="SignalP"/>
    </source>
</evidence>
<evidence type="ECO:0000313" key="2">
    <source>
        <dbReference type="EMBL" id="MQX37707.1"/>
    </source>
</evidence>
<sequence>MRRLVLLVLVLAGLTAPAHADSPTITPDDIGPGHVIVMRHALAPGTGDPPDLTLGDCGTQRNLDDRGRAQARALGEALRDAGLTGLSVLSSQWCRCLETARLLDVGEVRPFPPLNSFFRWREREADQMAALRDHLASMPADAPPTVMVTHQVVISSLTGVFARSGEAVVVRAGTRPVAVVGRLALER</sequence>
<dbReference type="CDD" id="cd07040">
    <property type="entry name" value="HP"/>
    <property type="match status" value="1"/>
</dbReference>
<evidence type="ECO:0000313" key="3">
    <source>
        <dbReference type="Proteomes" id="UP000434582"/>
    </source>
</evidence>
<keyword evidence="1" id="KW-0732">Signal</keyword>
<dbReference type="SUPFAM" id="SSF53254">
    <property type="entry name" value="Phosphoglycerate mutase-like"/>
    <property type="match status" value="1"/>
</dbReference>
<accession>A0A7X1ZG20</accession>
<dbReference type="AlphaFoldDB" id="A0A7X1ZG20"/>
<name>A0A7X1ZG20_9PROT</name>
<dbReference type="RefSeq" id="WP_153345443.1">
    <property type="nucleotide sequence ID" value="NZ_WIVE01000052.1"/>
</dbReference>
<dbReference type="InterPro" id="IPR013078">
    <property type="entry name" value="His_Pase_superF_clade-1"/>
</dbReference>
<protein>
    <submittedName>
        <fullName evidence="2">Histidine phosphatase family protein</fullName>
    </submittedName>
</protein>
<dbReference type="EMBL" id="WIVE01000052">
    <property type="protein sequence ID" value="MQX37707.1"/>
    <property type="molecule type" value="Genomic_DNA"/>
</dbReference>
<proteinExistence type="predicted"/>
<feature type="signal peptide" evidence="1">
    <location>
        <begin position="1"/>
        <end position="20"/>
    </location>
</feature>
<dbReference type="Pfam" id="PF00300">
    <property type="entry name" value="His_Phos_1"/>
    <property type="match status" value="1"/>
</dbReference>
<gene>
    <name evidence="2" type="ORF">GHC57_14385</name>
</gene>
<comment type="caution">
    <text evidence="2">The sequence shown here is derived from an EMBL/GenBank/DDBJ whole genome shotgun (WGS) entry which is preliminary data.</text>
</comment>
<dbReference type="Proteomes" id="UP000434582">
    <property type="component" value="Unassembled WGS sequence"/>
</dbReference>
<organism evidence="2 3">
    <name type="scientific">Roseospira navarrensis</name>
    <dbReference type="NCBI Taxonomy" id="140058"/>
    <lineage>
        <taxon>Bacteria</taxon>
        <taxon>Pseudomonadati</taxon>
        <taxon>Pseudomonadota</taxon>
        <taxon>Alphaproteobacteria</taxon>
        <taxon>Rhodospirillales</taxon>
        <taxon>Rhodospirillaceae</taxon>
        <taxon>Roseospira</taxon>
    </lineage>
</organism>
<keyword evidence="3" id="KW-1185">Reference proteome</keyword>
<feature type="chain" id="PRO_5031249976" evidence="1">
    <location>
        <begin position="21"/>
        <end position="187"/>
    </location>
</feature>
<dbReference type="OrthoDB" id="2237472at2"/>
<reference evidence="2 3" key="1">
    <citation type="submission" date="2019-10" db="EMBL/GenBank/DDBJ databases">
        <title>Draft whole-genome sequence of the purple nonsulfur photosynthetic bacterium Roseospira navarrensis DSM 15114.</title>
        <authorList>
            <person name="Kyndt J.A."/>
            <person name="Meyer T.E."/>
        </authorList>
    </citation>
    <scope>NUCLEOTIDE SEQUENCE [LARGE SCALE GENOMIC DNA]</scope>
    <source>
        <strain evidence="2 3">DSM 15114</strain>
    </source>
</reference>
<dbReference type="Gene3D" id="3.40.50.1240">
    <property type="entry name" value="Phosphoglycerate mutase-like"/>
    <property type="match status" value="1"/>
</dbReference>
<dbReference type="InterPro" id="IPR029033">
    <property type="entry name" value="His_PPase_superfam"/>
</dbReference>